<keyword evidence="2" id="KW-1185">Reference proteome</keyword>
<name>A0ABN8X9L6_9GAMM</name>
<reference evidence="1 2" key="1">
    <citation type="submission" date="2023-03" db="EMBL/GenBank/DDBJ databases">
        <authorList>
            <person name="Pearce D."/>
        </authorList>
    </citation>
    <scope>NUCLEOTIDE SEQUENCE [LARGE SCALE GENOMIC DNA]</scope>
    <source>
        <strain evidence="1">Msz</strain>
    </source>
</reference>
<dbReference type="Proteomes" id="UP001162030">
    <property type="component" value="Chromosome"/>
</dbReference>
<accession>A0ABN8X9L6</accession>
<sequence>MLVSAMELEATILERTNGSESDFYEFKYRLAQGIRNTGKTRAA</sequence>
<gene>
    <name evidence="1" type="ORF">MSZNOR_3544</name>
</gene>
<dbReference type="EMBL" id="OX458333">
    <property type="protein sequence ID" value="CAI8906206.1"/>
    <property type="molecule type" value="Genomic_DNA"/>
</dbReference>
<proteinExistence type="predicted"/>
<organism evidence="1 2">
    <name type="scientific">Methylocaldum szegediense</name>
    <dbReference type="NCBI Taxonomy" id="73780"/>
    <lineage>
        <taxon>Bacteria</taxon>
        <taxon>Pseudomonadati</taxon>
        <taxon>Pseudomonadota</taxon>
        <taxon>Gammaproteobacteria</taxon>
        <taxon>Methylococcales</taxon>
        <taxon>Methylococcaceae</taxon>
        <taxon>Methylocaldum</taxon>
    </lineage>
</organism>
<evidence type="ECO:0000313" key="1">
    <source>
        <dbReference type="EMBL" id="CAI8906206.1"/>
    </source>
</evidence>
<evidence type="ECO:0000313" key="2">
    <source>
        <dbReference type="Proteomes" id="UP001162030"/>
    </source>
</evidence>
<protein>
    <submittedName>
        <fullName evidence="1">Uncharacterized protein</fullName>
    </submittedName>
</protein>